<evidence type="ECO:0000313" key="3">
    <source>
        <dbReference type="EMBL" id="NDW03997.1"/>
    </source>
</evidence>
<dbReference type="RefSeq" id="WP_163461901.1">
    <property type="nucleotide sequence ID" value="NZ_JAAAMG010000003.1"/>
</dbReference>
<protein>
    <submittedName>
        <fullName evidence="3">VWA domain-containing protein</fullName>
    </submittedName>
</protein>
<dbReference type="SMART" id="SM00327">
    <property type="entry name" value="VWA"/>
    <property type="match status" value="1"/>
</dbReference>
<evidence type="ECO:0000256" key="1">
    <source>
        <dbReference type="SAM" id="Phobius"/>
    </source>
</evidence>
<feature type="domain" description="VWFA" evidence="2">
    <location>
        <begin position="348"/>
        <end position="487"/>
    </location>
</feature>
<dbReference type="InterPro" id="IPR028087">
    <property type="entry name" value="Tad_N"/>
</dbReference>
<keyword evidence="1" id="KW-0472">Membrane</keyword>
<dbReference type="InterPro" id="IPR002035">
    <property type="entry name" value="VWF_A"/>
</dbReference>
<dbReference type="Pfam" id="PF13400">
    <property type="entry name" value="Tad"/>
    <property type="match status" value="1"/>
</dbReference>
<keyword evidence="4" id="KW-1185">Reference proteome</keyword>
<dbReference type="InterPro" id="IPR036465">
    <property type="entry name" value="vWFA_dom_sf"/>
</dbReference>
<dbReference type="PROSITE" id="PS50234">
    <property type="entry name" value="VWFA"/>
    <property type="match status" value="2"/>
</dbReference>
<comment type="caution">
    <text evidence="3">The sequence shown here is derived from an EMBL/GenBank/DDBJ whole genome shotgun (WGS) entry which is preliminary data.</text>
</comment>
<evidence type="ECO:0000313" key="4">
    <source>
        <dbReference type="Proteomes" id="UP000469011"/>
    </source>
</evidence>
<reference evidence="3 4" key="1">
    <citation type="submission" date="2020-01" db="EMBL/GenBank/DDBJ databases">
        <title>Jiella pacifica sp. nov.</title>
        <authorList>
            <person name="Xue Z."/>
            <person name="Zhu S."/>
            <person name="Chen J."/>
            <person name="Yang J."/>
        </authorList>
    </citation>
    <scope>NUCLEOTIDE SEQUENCE [LARGE SCALE GENOMIC DNA]</scope>
    <source>
        <strain evidence="3 4">40Bstr34</strain>
    </source>
</reference>
<keyword evidence="1" id="KW-0812">Transmembrane</keyword>
<evidence type="ECO:0000259" key="2">
    <source>
        <dbReference type="PROSITE" id="PS50234"/>
    </source>
</evidence>
<dbReference type="Proteomes" id="UP000469011">
    <property type="component" value="Unassembled WGS sequence"/>
</dbReference>
<proteinExistence type="predicted"/>
<accession>A0A6N9SY98</accession>
<dbReference type="EMBL" id="JAAAMG010000003">
    <property type="protein sequence ID" value="NDW03997.1"/>
    <property type="molecule type" value="Genomic_DNA"/>
</dbReference>
<name>A0A6N9SY98_9HYPH</name>
<dbReference type="SUPFAM" id="SSF53300">
    <property type="entry name" value="vWA-like"/>
    <property type="match status" value="1"/>
</dbReference>
<feature type="domain" description="VWFA" evidence="2">
    <location>
        <begin position="150"/>
        <end position="199"/>
    </location>
</feature>
<sequence>MPLNRWRAATRKFCIRPLLNRFSSAQRGNFGIITGLAALPVILCMGGAVDYSNALREKAMVQSAADTAVLAAAKYTGDDEVERKRRADMLFNANVGDDIDVTSRKLSHTDKRFVYTAKLTYPTAFLGLMHVNELNMEVTAVSQYSDIPLDIALVLDTTGSMDDANKMVELKKSVKLFLDQFDDMDEVQVGMVPFNNQVKLANVDMTMVATAVDCSYMPEVDRAYCDATKAGFIPGTQGVFYLGYVNSARNYIAYVYRASSGWGDQIVVQRDTYSCSDRYYQWCSKSTAVIYNRASGNTKVGGAWSGCVMDRAQPYDTRPDAPNPSNIDTLYPRDVSCTSNSLQPVQPLTSNLDVIRTAVSGMQPIGGTNVTIGVQWGMEVLTATAPMTGANPDEGAHKIMIVLTDGTNTVNRWNGNGRDESPEVNARNKLACSSAKAMKNADGSALELYTIRLIDGNEALLKECATDSAHYYSVTSASQLQKVFADIAERVKRIRIVS</sequence>
<keyword evidence="1" id="KW-1133">Transmembrane helix</keyword>
<organism evidence="3 4">
    <name type="scientific">Jiella pacifica</name>
    <dbReference type="NCBI Taxonomy" id="2696469"/>
    <lineage>
        <taxon>Bacteria</taxon>
        <taxon>Pseudomonadati</taxon>
        <taxon>Pseudomonadota</taxon>
        <taxon>Alphaproteobacteria</taxon>
        <taxon>Hyphomicrobiales</taxon>
        <taxon>Aurantimonadaceae</taxon>
        <taxon>Jiella</taxon>
    </lineage>
</organism>
<gene>
    <name evidence="3" type="ORF">GTK09_06100</name>
</gene>
<dbReference type="Gene3D" id="3.40.50.410">
    <property type="entry name" value="von Willebrand factor, type A domain"/>
    <property type="match status" value="2"/>
</dbReference>
<dbReference type="AlphaFoldDB" id="A0A6N9SY98"/>
<feature type="transmembrane region" description="Helical" evidence="1">
    <location>
        <begin position="30"/>
        <end position="49"/>
    </location>
</feature>